<evidence type="ECO:0000256" key="3">
    <source>
        <dbReference type="PIRSR" id="PIRSR603782-1"/>
    </source>
</evidence>
<evidence type="ECO:0000256" key="1">
    <source>
        <dbReference type="ARBA" id="ARBA00010996"/>
    </source>
</evidence>
<organism evidence="6 7">
    <name type="scientific">Roseitalea porphyridii</name>
    <dbReference type="NCBI Taxonomy" id="1852022"/>
    <lineage>
        <taxon>Bacteria</taxon>
        <taxon>Pseudomonadati</taxon>
        <taxon>Pseudomonadota</taxon>
        <taxon>Alphaproteobacteria</taxon>
        <taxon>Hyphomicrobiales</taxon>
        <taxon>Ahrensiaceae</taxon>
        <taxon>Roseitalea</taxon>
    </lineage>
</organism>
<feature type="domain" description="Thioredoxin" evidence="5">
    <location>
        <begin position="28"/>
        <end position="189"/>
    </location>
</feature>
<dbReference type="InterPro" id="IPR013766">
    <property type="entry name" value="Thioredoxin_domain"/>
</dbReference>
<keyword evidence="2 3" id="KW-0186">Copper</keyword>
<feature type="disulfide bond" description="Redox-active" evidence="4">
    <location>
        <begin position="66"/>
        <end position="70"/>
    </location>
</feature>
<feature type="binding site" evidence="3">
    <location>
        <position position="66"/>
    </location>
    <ligand>
        <name>Cu cation</name>
        <dbReference type="ChEBI" id="CHEBI:23378"/>
    </ligand>
</feature>
<dbReference type="GO" id="GO:0046872">
    <property type="term" value="F:metal ion binding"/>
    <property type="evidence" value="ECO:0007669"/>
    <property type="project" value="UniProtKB-KW"/>
</dbReference>
<proteinExistence type="inferred from homology"/>
<dbReference type="InterPro" id="IPR036249">
    <property type="entry name" value="Thioredoxin-like_sf"/>
</dbReference>
<evidence type="ECO:0000259" key="5">
    <source>
        <dbReference type="PROSITE" id="PS51352"/>
    </source>
</evidence>
<dbReference type="SUPFAM" id="SSF52833">
    <property type="entry name" value="Thioredoxin-like"/>
    <property type="match status" value="1"/>
</dbReference>
<reference evidence="6 7" key="1">
    <citation type="journal article" date="2017" name="Int. J. Syst. Evol. Microbiol.">
        <title>Roseitalea porphyridii gen. nov., sp. nov., isolated from a red alga, and reclassification of Hoeflea suaedae Chung et al. 2013 as Pseudohoeflea suaedae gen. nov., comb. nov.</title>
        <authorList>
            <person name="Hyeon J.W."/>
            <person name="Jeong S.E."/>
            <person name="Baek K."/>
            <person name="Jeon C.O."/>
        </authorList>
    </citation>
    <scope>NUCLEOTIDE SEQUENCE [LARGE SCALE GENOMIC DNA]</scope>
    <source>
        <strain evidence="6 7">MA7-20</strain>
    </source>
</reference>
<dbReference type="PROSITE" id="PS51352">
    <property type="entry name" value="THIOREDOXIN_2"/>
    <property type="match status" value="1"/>
</dbReference>
<dbReference type="EMBL" id="CP036532">
    <property type="protein sequence ID" value="QBK31472.1"/>
    <property type="molecule type" value="Genomic_DNA"/>
</dbReference>
<dbReference type="FunFam" id="3.40.30.10:FF:000013">
    <property type="entry name" value="Blast:Protein SCO1 homolog, mitochondrial"/>
    <property type="match status" value="1"/>
</dbReference>
<dbReference type="RefSeq" id="WP_131617135.1">
    <property type="nucleotide sequence ID" value="NZ_CP036532.1"/>
</dbReference>
<dbReference type="Gene3D" id="3.40.30.10">
    <property type="entry name" value="Glutaredoxin"/>
    <property type="match status" value="1"/>
</dbReference>
<keyword evidence="3" id="KW-0479">Metal-binding</keyword>
<dbReference type="KEGG" id="rpod:E0E05_13160"/>
<evidence type="ECO:0000313" key="7">
    <source>
        <dbReference type="Proteomes" id="UP000293719"/>
    </source>
</evidence>
<keyword evidence="7" id="KW-1185">Reference proteome</keyword>
<keyword evidence="4" id="KW-1015">Disulfide bond</keyword>
<evidence type="ECO:0000256" key="2">
    <source>
        <dbReference type="ARBA" id="ARBA00023008"/>
    </source>
</evidence>
<dbReference type="InterPro" id="IPR003782">
    <property type="entry name" value="SCO1/SenC"/>
</dbReference>
<dbReference type="OrthoDB" id="9790194at2"/>
<accession>A0A4P6V261</accession>
<dbReference type="AlphaFoldDB" id="A0A4P6V261"/>
<dbReference type="PANTHER" id="PTHR12151">
    <property type="entry name" value="ELECTRON TRANSPORT PROTIN SCO1/SENC FAMILY MEMBER"/>
    <property type="match status" value="1"/>
</dbReference>
<dbReference type="PANTHER" id="PTHR12151:SF25">
    <property type="entry name" value="LINALOOL DEHYDRATASE_ISOMERASE DOMAIN-CONTAINING PROTEIN"/>
    <property type="match status" value="1"/>
</dbReference>
<dbReference type="Proteomes" id="UP000293719">
    <property type="component" value="Chromosome"/>
</dbReference>
<feature type="binding site" evidence="3">
    <location>
        <position position="70"/>
    </location>
    <ligand>
        <name>Cu cation</name>
        <dbReference type="ChEBI" id="CHEBI:23378"/>
    </ligand>
</feature>
<dbReference type="Pfam" id="PF02630">
    <property type="entry name" value="SCO1-SenC"/>
    <property type="match status" value="1"/>
</dbReference>
<comment type="similarity">
    <text evidence="1">Belongs to the SCO1/2 family.</text>
</comment>
<dbReference type="GeneID" id="90768252"/>
<sequence length="190" mass="20838">MRYLFAALVVALGIALFALTFAMVNRTEPEAAYGVPFELTDQDGAPISEAAFRGQPTALFFGFTHCPEICPTTLYELDGWLAELGEAGERIDAYFVTIDPERDTPEVLGDYVASVTDRVRGISGDPEAVREMARGFGVYFKRVELDDGDYTMDHTASVFLLDSNGAFRKTIAYGENPETAVEKLRDLAGT</sequence>
<gene>
    <name evidence="6" type="ORF">E0E05_13160</name>
</gene>
<dbReference type="CDD" id="cd02968">
    <property type="entry name" value="SCO"/>
    <property type="match status" value="1"/>
</dbReference>
<evidence type="ECO:0000313" key="6">
    <source>
        <dbReference type="EMBL" id="QBK31472.1"/>
    </source>
</evidence>
<name>A0A4P6V261_9HYPH</name>
<evidence type="ECO:0000256" key="4">
    <source>
        <dbReference type="PIRSR" id="PIRSR603782-2"/>
    </source>
</evidence>
<feature type="binding site" evidence="3">
    <location>
        <position position="154"/>
    </location>
    <ligand>
        <name>Cu cation</name>
        <dbReference type="ChEBI" id="CHEBI:23378"/>
    </ligand>
</feature>
<protein>
    <submittedName>
        <fullName evidence="6">SCO family protein</fullName>
    </submittedName>
</protein>